<dbReference type="Pfam" id="PF01722">
    <property type="entry name" value="BolA"/>
    <property type="match status" value="1"/>
</dbReference>
<dbReference type="SUPFAM" id="SSF82657">
    <property type="entry name" value="BolA-like"/>
    <property type="match status" value="1"/>
</dbReference>
<name>A0A915KZX3_ROMCU</name>
<dbReference type="PANTHER" id="PTHR46229:SF2">
    <property type="entry name" value="BOLA-LIKE PROTEIN 1"/>
    <property type="match status" value="1"/>
</dbReference>
<sequence length="128" mass="14540">MFHHKITRVIDLKLSGVPFSTKSKVMMQAQIQAKLEKSFKPTHLEIINESSRHNVPKGSETHFKIVIVSESFRDSTLLQRHRKINELLIKEFESGLHALSIVAKTPEQWNSYGHDVHKSPPCLGGSSK</sequence>
<accession>A0A915KZX3</accession>
<comment type="similarity">
    <text evidence="1 2">Belongs to the BolA/IbaG family.</text>
</comment>
<evidence type="ECO:0000313" key="3">
    <source>
        <dbReference type="Proteomes" id="UP000887565"/>
    </source>
</evidence>
<protein>
    <submittedName>
        <fullName evidence="4">Uncharacterized protein</fullName>
    </submittedName>
</protein>
<evidence type="ECO:0000256" key="2">
    <source>
        <dbReference type="RuleBase" id="RU003860"/>
    </source>
</evidence>
<dbReference type="InterPro" id="IPR002634">
    <property type="entry name" value="BolA"/>
</dbReference>
<dbReference type="AlphaFoldDB" id="A0A915KZX3"/>
<dbReference type="InterPro" id="IPR050961">
    <property type="entry name" value="BolA/IbaG_stress_morph_reg"/>
</dbReference>
<proteinExistence type="inferred from homology"/>
<dbReference type="GO" id="GO:1990229">
    <property type="term" value="C:iron-sulfur cluster assembly complex"/>
    <property type="evidence" value="ECO:0007669"/>
    <property type="project" value="UniProtKB-ARBA"/>
</dbReference>
<dbReference type="InterPro" id="IPR036065">
    <property type="entry name" value="BolA-like_sf"/>
</dbReference>
<keyword evidence="3" id="KW-1185">Reference proteome</keyword>
<dbReference type="WBParaSite" id="nRc.2.0.1.t44488-RA">
    <property type="protein sequence ID" value="nRc.2.0.1.t44488-RA"/>
    <property type="gene ID" value="nRc.2.0.1.g44488"/>
</dbReference>
<dbReference type="Proteomes" id="UP000887565">
    <property type="component" value="Unplaced"/>
</dbReference>
<evidence type="ECO:0000256" key="1">
    <source>
        <dbReference type="ARBA" id="ARBA00005578"/>
    </source>
</evidence>
<organism evidence="3 4">
    <name type="scientific">Romanomermis culicivorax</name>
    <name type="common">Nematode worm</name>
    <dbReference type="NCBI Taxonomy" id="13658"/>
    <lineage>
        <taxon>Eukaryota</taxon>
        <taxon>Metazoa</taxon>
        <taxon>Ecdysozoa</taxon>
        <taxon>Nematoda</taxon>
        <taxon>Enoplea</taxon>
        <taxon>Dorylaimia</taxon>
        <taxon>Mermithida</taxon>
        <taxon>Mermithoidea</taxon>
        <taxon>Mermithidae</taxon>
        <taxon>Romanomermis</taxon>
    </lineage>
</organism>
<dbReference type="Gene3D" id="3.30.300.90">
    <property type="entry name" value="BolA-like"/>
    <property type="match status" value="1"/>
</dbReference>
<evidence type="ECO:0000313" key="4">
    <source>
        <dbReference type="WBParaSite" id="nRc.2.0.1.t44488-RA"/>
    </source>
</evidence>
<dbReference type="FunFam" id="3.30.300.90:FF:000001">
    <property type="entry name" value="Transcriptional regulator BolA"/>
    <property type="match status" value="1"/>
</dbReference>
<reference evidence="4" key="1">
    <citation type="submission" date="2022-11" db="UniProtKB">
        <authorList>
            <consortium name="WormBaseParasite"/>
        </authorList>
    </citation>
    <scope>IDENTIFICATION</scope>
</reference>
<dbReference type="GO" id="GO:0005739">
    <property type="term" value="C:mitochondrion"/>
    <property type="evidence" value="ECO:0007669"/>
    <property type="project" value="TreeGrafter"/>
</dbReference>
<dbReference type="PANTHER" id="PTHR46229">
    <property type="entry name" value="BOLA TRANSCRIPTION REGULATOR"/>
    <property type="match status" value="1"/>
</dbReference>
<dbReference type="OMA" id="CLGGFGK"/>